<accession>A0A833WJU8</accession>
<sequence>MVNPKDTVAVISVLKAHYSDDVLARMSLSADKTPSTQNIASLLRPELQCEWYATLKSSGIMF</sequence>
<dbReference type="EMBL" id="WSZM01000795">
    <property type="protein sequence ID" value="KAF4029601.1"/>
    <property type="molecule type" value="Genomic_DNA"/>
</dbReference>
<name>A0A833WJU8_PHYIN</name>
<comment type="caution">
    <text evidence="1">The sequence shown here is derived from an EMBL/GenBank/DDBJ whole genome shotgun (WGS) entry which is preliminary data.</text>
</comment>
<gene>
    <name evidence="1" type="ORF">GN244_ATG18695</name>
</gene>
<dbReference type="AlphaFoldDB" id="A0A833WJU8"/>
<evidence type="ECO:0000313" key="1">
    <source>
        <dbReference type="EMBL" id="KAF4029601.1"/>
    </source>
</evidence>
<keyword evidence="2" id="KW-1185">Reference proteome</keyword>
<organism evidence="1 2">
    <name type="scientific">Phytophthora infestans</name>
    <name type="common">Potato late blight agent</name>
    <name type="synonym">Botrytis infestans</name>
    <dbReference type="NCBI Taxonomy" id="4787"/>
    <lineage>
        <taxon>Eukaryota</taxon>
        <taxon>Sar</taxon>
        <taxon>Stramenopiles</taxon>
        <taxon>Oomycota</taxon>
        <taxon>Peronosporomycetes</taxon>
        <taxon>Peronosporales</taxon>
        <taxon>Peronosporaceae</taxon>
        <taxon>Phytophthora</taxon>
    </lineage>
</organism>
<dbReference type="Proteomes" id="UP000602510">
    <property type="component" value="Unassembled WGS sequence"/>
</dbReference>
<protein>
    <submittedName>
        <fullName evidence="1">Uncharacterized protein</fullName>
    </submittedName>
</protein>
<proteinExistence type="predicted"/>
<reference evidence="1" key="1">
    <citation type="submission" date="2020-04" db="EMBL/GenBank/DDBJ databases">
        <title>Hybrid Assembly of Korean Phytophthora infestans isolates.</title>
        <authorList>
            <person name="Prokchorchik M."/>
            <person name="Lee Y."/>
            <person name="Seo J."/>
            <person name="Cho J.-H."/>
            <person name="Park Y.-E."/>
            <person name="Jang D.-C."/>
            <person name="Im J.-S."/>
            <person name="Choi J.-G."/>
            <person name="Park H.-J."/>
            <person name="Lee G.-B."/>
            <person name="Lee Y.-G."/>
            <person name="Hong S.-Y."/>
            <person name="Cho K."/>
            <person name="Sohn K.H."/>
        </authorList>
    </citation>
    <scope>NUCLEOTIDE SEQUENCE</scope>
    <source>
        <strain evidence="1">KR_1_A1</strain>
    </source>
</reference>
<evidence type="ECO:0000313" key="2">
    <source>
        <dbReference type="Proteomes" id="UP000602510"/>
    </source>
</evidence>